<dbReference type="EMBL" id="FNTX01000002">
    <property type="protein sequence ID" value="SEE96777.1"/>
    <property type="molecule type" value="Genomic_DNA"/>
</dbReference>
<dbReference type="GO" id="GO:0009003">
    <property type="term" value="F:signal peptidase activity"/>
    <property type="evidence" value="ECO:0007669"/>
    <property type="project" value="UniProtKB-EC"/>
</dbReference>
<dbReference type="Proteomes" id="UP000199220">
    <property type="component" value="Unassembled WGS sequence"/>
</dbReference>
<gene>
    <name evidence="7" type="ORF">SAMN04488554_3958</name>
</gene>
<dbReference type="InterPro" id="IPR019533">
    <property type="entry name" value="Peptidase_S26"/>
</dbReference>
<evidence type="ECO:0000256" key="1">
    <source>
        <dbReference type="ARBA" id="ARBA00004370"/>
    </source>
</evidence>
<evidence type="ECO:0000256" key="4">
    <source>
        <dbReference type="ARBA" id="ARBA00023136"/>
    </source>
</evidence>
<evidence type="ECO:0000256" key="6">
    <source>
        <dbReference type="SAM" id="Phobius"/>
    </source>
</evidence>
<dbReference type="InterPro" id="IPR036286">
    <property type="entry name" value="LexA/Signal_pep-like_sf"/>
</dbReference>
<evidence type="ECO:0000313" key="7">
    <source>
        <dbReference type="EMBL" id="SEE96777.1"/>
    </source>
</evidence>
<dbReference type="GO" id="GO:0004252">
    <property type="term" value="F:serine-type endopeptidase activity"/>
    <property type="evidence" value="ECO:0007669"/>
    <property type="project" value="UniProtKB-UniRule"/>
</dbReference>
<dbReference type="STRING" id="648782.SAMN04488554_3958"/>
<keyword evidence="4 6" id="KW-0472">Membrane</keyword>
<dbReference type="NCBIfam" id="TIGR02228">
    <property type="entry name" value="sigpep_I_arch"/>
    <property type="match status" value="1"/>
</dbReference>
<accession>A0A1H5N7B6</accession>
<keyword evidence="3 6" id="KW-1133">Transmembrane helix</keyword>
<dbReference type="GO" id="GO:0006465">
    <property type="term" value="P:signal peptide processing"/>
    <property type="evidence" value="ECO:0007669"/>
    <property type="project" value="UniProtKB-UniRule"/>
</dbReference>
<dbReference type="EC" id="3.4.21.89" evidence="5"/>
<evidence type="ECO:0000313" key="8">
    <source>
        <dbReference type="Proteomes" id="UP000199220"/>
    </source>
</evidence>
<dbReference type="CDD" id="cd06530">
    <property type="entry name" value="S26_SPase_I"/>
    <property type="match status" value="1"/>
</dbReference>
<protein>
    <recommendedName>
        <fullName evidence="5">Signal peptidase I</fullName>
        <ecNumber evidence="5">3.4.21.89</ecNumber>
    </recommendedName>
</protein>
<keyword evidence="2 6" id="KW-0812">Transmembrane</keyword>
<dbReference type="InterPro" id="IPR001733">
    <property type="entry name" value="Peptidase_S26B"/>
</dbReference>
<evidence type="ECO:0000256" key="3">
    <source>
        <dbReference type="ARBA" id="ARBA00022989"/>
    </source>
</evidence>
<reference evidence="8" key="1">
    <citation type="submission" date="2016-10" db="EMBL/GenBank/DDBJ databases">
        <authorList>
            <person name="Varghese N."/>
            <person name="Submissions S."/>
        </authorList>
    </citation>
    <scope>NUCLEOTIDE SEQUENCE [LARGE SCALE GENOMIC DNA]</scope>
    <source>
        <strain evidence="8">DSM 21368</strain>
    </source>
</reference>
<feature type="transmembrane region" description="Helical" evidence="6">
    <location>
        <begin position="166"/>
        <end position="188"/>
    </location>
</feature>
<dbReference type="AlphaFoldDB" id="A0A1H5N7B6"/>
<proteinExistence type="predicted"/>
<evidence type="ECO:0000256" key="5">
    <source>
        <dbReference type="NCBIfam" id="TIGR02228"/>
    </source>
</evidence>
<comment type="subcellular location">
    <subcellularLocation>
        <location evidence="1">Membrane</location>
    </subcellularLocation>
</comment>
<evidence type="ECO:0000256" key="2">
    <source>
        <dbReference type="ARBA" id="ARBA00022692"/>
    </source>
</evidence>
<dbReference type="GO" id="GO:0016020">
    <property type="term" value="C:membrane"/>
    <property type="evidence" value="ECO:0007669"/>
    <property type="project" value="UniProtKB-SubCell"/>
</dbReference>
<feature type="transmembrane region" description="Helical" evidence="6">
    <location>
        <begin position="27"/>
        <end position="50"/>
    </location>
</feature>
<sequence>MHLTRRARREHAAAKQRRDGLRGALRWVALVLSIALALGVVALATFALVIPRLGGGVPLTVLTNSMSPAAPPGTLIVVFPVDVDEIAVGDVITYQIRSGEPEVITHRVVGVASPDEDGPRFITQGDNNADPDPDPVRSVQVQGRVAYSIPYLGWVNNVVNGEHRGWIVGIGAGGLFAYALWNIIAGIAEARRSRRRRALESADEDGDVDFPK</sequence>
<dbReference type="PANTHER" id="PTHR10806:SF6">
    <property type="entry name" value="SIGNAL PEPTIDASE COMPLEX CATALYTIC SUBUNIT SEC11"/>
    <property type="match status" value="1"/>
</dbReference>
<name>A0A1H5N7B6_9MICO</name>
<keyword evidence="8" id="KW-1185">Reference proteome</keyword>
<dbReference type="SUPFAM" id="SSF51306">
    <property type="entry name" value="LexA/Signal peptidase"/>
    <property type="match status" value="1"/>
</dbReference>
<organism evidence="7 8">
    <name type="scientific">Ruania alba</name>
    <dbReference type="NCBI Taxonomy" id="648782"/>
    <lineage>
        <taxon>Bacteria</taxon>
        <taxon>Bacillati</taxon>
        <taxon>Actinomycetota</taxon>
        <taxon>Actinomycetes</taxon>
        <taxon>Micrococcales</taxon>
        <taxon>Ruaniaceae</taxon>
        <taxon>Ruania</taxon>
    </lineage>
</organism>
<dbReference type="PANTHER" id="PTHR10806">
    <property type="entry name" value="SIGNAL PEPTIDASE COMPLEX CATALYTIC SUBUNIT SEC11"/>
    <property type="match status" value="1"/>
</dbReference>